<evidence type="ECO:0000259" key="1">
    <source>
        <dbReference type="Pfam" id="PF04296"/>
    </source>
</evidence>
<dbReference type="AlphaFoldDB" id="A0A5P9Q982"/>
<proteinExistence type="predicted"/>
<dbReference type="KEGG" id="lxl:KDY119_01425"/>
<dbReference type="InterPro" id="IPR007393">
    <property type="entry name" value="YlxR_dom"/>
</dbReference>
<accession>A0A5P9Q982</accession>
<evidence type="ECO:0000313" key="2">
    <source>
        <dbReference type="EMBL" id="QFU97919.1"/>
    </source>
</evidence>
<dbReference type="PANTHER" id="PTHR34215">
    <property type="entry name" value="BLL0784 PROTEIN"/>
    <property type="match status" value="1"/>
</dbReference>
<dbReference type="Proteomes" id="UP000326702">
    <property type="component" value="Chromosome"/>
</dbReference>
<dbReference type="PANTHER" id="PTHR34215:SF1">
    <property type="entry name" value="YLXR DOMAIN-CONTAINING PROTEIN"/>
    <property type="match status" value="1"/>
</dbReference>
<dbReference type="Gene3D" id="3.30.1230.10">
    <property type="entry name" value="YlxR-like"/>
    <property type="match status" value="1"/>
</dbReference>
<gene>
    <name evidence="2" type="ORF">KDY119_01425</name>
</gene>
<sequence>MRTCVGCRSRDLRSDLVRLVARTDDGPAGAAQTAVLVVDVRRSLPGRGAWLHPRMRCLELAERRHAFPRALRLRSALDASGVRQFLVGLGAE</sequence>
<feature type="domain" description="YlxR" evidence="1">
    <location>
        <begin position="2"/>
        <end position="73"/>
    </location>
</feature>
<dbReference type="EMBL" id="CP045529">
    <property type="protein sequence ID" value="QFU97919.1"/>
    <property type="molecule type" value="Genomic_DNA"/>
</dbReference>
<protein>
    <recommendedName>
        <fullName evidence="1">YlxR domain-containing protein</fullName>
    </recommendedName>
</protein>
<evidence type="ECO:0000313" key="3">
    <source>
        <dbReference type="Proteomes" id="UP000326702"/>
    </source>
</evidence>
<dbReference type="InterPro" id="IPR035931">
    <property type="entry name" value="YlxR-like_sf"/>
</dbReference>
<dbReference type="InterPro" id="IPR037465">
    <property type="entry name" value="YlxR"/>
</dbReference>
<reference evidence="2 3" key="1">
    <citation type="submission" date="2019-10" db="EMBL/GenBank/DDBJ databases">
        <title>Genome sequence of Luteimicrobium xylanilyticum HY-24.</title>
        <authorList>
            <person name="Kim D.Y."/>
            <person name="Park H.-Y."/>
        </authorList>
    </citation>
    <scope>NUCLEOTIDE SEQUENCE [LARGE SCALE GENOMIC DNA]</scope>
    <source>
        <strain evidence="2 3">HY-24</strain>
    </source>
</reference>
<name>A0A5P9Q982_9MICO</name>
<dbReference type="Pfam" id="PF04296">
    <property type="entry name" value="YlxR"/>
    <property type="match status" value="1"/>
</dbReference>
<dbReference type="SUPFAM" id="SSF64376">
    <property type="entry name" value="YlxR-like"/>
    <property type="match status" value="1"/>
</dbReference>
<keyword evidence="3" id="KW-1185">Reference proteome</keyword>
<organism evidence="2 3">
    <name type="scientific">Luteimicrobium xylanilyticum</name>
    <dbReference type="NCBI Taxonomy" id="1133546"/>
    <lineage>
        <taxon>Bacteria</taxon>
        <taxon>Bacillati</taxon>
        <taxon>Actinomycetota</taxon>
        <taxon>Actinomycetes</taxon>
        <taxon>Micrococcales</taxon>
        <taxon>Luteimicrobium</taxon>
    </lineage>
</organism>